<organism evidence="1 2">
    <name type="scientific">Rhipicephalus sanguineus</name>
    <name type="common">Brown dog tick</name>
    <name type="synonym">Ixodes sanguineus</name>
    <dbReference type="NCBI Taxonomy" id="34632"/>
    <lineage>
        <taxon>Eukaryota</taxon>
        <taxon>Metazoa</taxon>
        <taxon>Ecdysozoa</taxon>
        <taxon>Arthropoda</taxon>
        <taxon>Chelicerata</taxon>
        <taxon>Arachnida</taxon>
        <taxon>Acari</taxon>
        <taxon>Parasitiformes</taxon>
        <taxon>Ixodida</taxon>
        <taxon>Ixodoidea</taxon>
        <taxon>Ixodidae</taxon>
        <taxon>Rhipicephalinae</taxon>
        <taxon>Rhipicephalus</taxon>
        <taxon>Rhipicephalus</taxon>
    </lineage>
</organism>
<sequence>MQVSRVLPAHLLRFQDPEVRCGAVLLLPSGAASSAEEVGGPRKAVGRHSARACPVRRGICLAAVAIRTPRPCTTSRRHVNERALCNSLVGFSESPPRRRGYRAALRLPPRALKGCSCHECRRSSGRWWWWPPWACLDAVLARAELFASGSHIDTLEA</sequence>
<proteinExistence type="predicted"/>
<dbReference type="AlphaFoldDB" id="A0A9D4PTA1"/>
<name>A0A9D4PTA1_RHISA</name>
<reference evidence="1" key="1">
    <citation type="journal article" date="2020" name="Cell">
        <title>Large-Scale Comparative Analyses of Tick Genomes Elucidate Their Genetic Diversity and Vector Capacities.</title>
        <authorList>
            <consortium name="Tick Genome and Microbiome Consortium (TIGMIC)"/>
            <person name="Jia N."/>
            <person name="Wang J."/>
            <person name="Shi W."/>
            <person name="Du L."/>
            <person name="Sun Y."/>
            <person name="Zhan W."/>
            <person name="Jiang J.F."/>
            <person name="Wang Q."/>
            <person name="Zhang B."/>
            <person name="Ji P."/>
            <person name="Bell-Sakyi L."/>
            <person name="Cui X.M."/>
            <person name="Yuan T.T."/>
            <person name="Jiang B.G."/>
            <person name="Yang W.F."/>
            <person name="Lam T.T."/>
            <person name="Chang Q.C."/>
            <person name="Ding S.J."/>
            <person name="Wang X.J."/>
            <person name="Zhu J.G."/>
            <person name="Ruan X.D."/>
            <person name="Zhao L."/>
            <person name="Wei J.T."/>
            <person name="Ye R.Z."/>
            <person name="Que T.C."/>
            <person name="Du C.H."/>
            <person name="Zhou Y.H."/>
            <person name="Cheng J.X."/>
            <person name="Dai P.F."/>
            <person name="Guo W.B."/>
            <person name="Han X.H."/>
            <person name="Huang E.J."/>
            <person name="Li L.F."/>
            <person name="Wei W."/>
            <person name="Gao Y.C."/>
            <person name="Liu J.Z."/>
            <person name="Shao H.Z."/>
            <person name="Wang X."/>
            <person name="Wang C.C."/>
            <person name="Yang T.C."/>
            <person name="Huo Q.B."/>
            <person name="Li W."/>
            <person name="Chen H.Y."/>
            <person name="Chen S.E."/>
            <person name="Zhou L.G."/>
            <person name="Ni X.B."/>
            <person name="Tian J.H."/>
            <person name="Sheng Y."/>
            <person name="Liu T."/>
            <person name="Pan Y.S."/>
            <person name="Xia L.Y."/>
            <person name="Li J."/>
            <person name="Zhao F."/>
            <person name="Cao W.C."/>
        </authorList>
    </citation>
    <scope>NUCLEOTIDE SEQUENCE</scope>
    <source>
        <strain evidence="1">Rsan-2018</strain>
    </source>
</reference>
<evidence type="ECO:0000313" key="1">
    <source>
        <dbReference type="EMBL" id="KAH7951305.1"/>
    </source>
</evidence>
<gene>
    <name evidence="1" type="ORF">HPB52_007731</name>
</gene>
<dbReference type="EMBL" id="JABSTV010001251">
    <property type="protein sequence ID" value="KAH7951305.1"/>
    <property type="molecule type" value="Genomic_DNA"/>
</dbReference>
<comment type="caution">
    <text evidence="1">The sequence shown here is derived from an EMBL/GenBank/DDBJ whole genome shotgun (WGS) entry which is preliminary data.</text>
</comment>
<dbReference type="Proteomes" id="UP000821837">
    <property type="component" value="Chromosome 5"/>
</dbReference>
<protein>
    <submittedName>
        <fullName evidence="1">Uncharacterized protein</fullName>
    </submittedName>
</protein>
<accession>A0A9D4PTA1</accession>
<evidence type="ECO:0000313" key="2">
    <source>
        <dbReference type="Proteomes" id="UP000821837"/>
    </source>
</evidence>
<keyword evidence="2" id="KW-1185">Reference proteome</keyword>
<reference evidence="1" key="2">
    <citation type="submission" date="2021-09" db="EMBL/GenBank/DDBJ databases">
        <authorList>
            <person name="Jia N."/>
            <person name="Wang J."/>
            <person name="Shi W."/>
            <person name="Du L."/>
            <person name="Sun Y."/>
            <person name="Zhan W."/>
            <person name="Jiang J."/>
            <person name="Wang Q."/>
            <person name="Zhang B."/>
            <person name="Ji P."/>
            <person name="Sakyi L.B."/>
            <person name="Cui X."/>
            <person name="Yuan T."/>
            <person name="Jiang B."/>
            <person name="Yang W."/>
            <person name="Lam T.T.-Y."/>
            <person name="Chang Q."/>
            <person name="Ding S."/>
            <person name="Wang X."/>
            <person name="Zhu J."/>
            <person name="Ruan X."/>
            <person name="Zhao L."/>
            <person name="Wei J."/>
            <person name="Que T."/>
            <person name="Du C."/>
            <person name="Cheng J."/>
            <person name="Dai P."/>
            <person name="Han X."/>
            <person name="Huang E."/>
            <person name="Gao Y."/>
            <person name="Liu J."/>
            <person name="Shao H."/>
            <person name="Ye R."/>
            <person name="Li L."/>
            <person name="Wei W."/>
            <person name="Wang X."/>
            <person name="Wang C."/>
            <person name="Huo Q."/>
            <person name="Li W."/>
            <person name="Guo W."/>
            <person name="Chen H."/>
            <person name="Chen S."/>
            <person name="Zhou L."/>
            <person name="Zhou L."/>
            <person name="Ni X."/>
            <person name="Tian J."/>
            <person name="Zhou Y."/>
            <person name="Sheng Y."/>
            <person name="Liu T."/>
            <person name="Pan Y."/>
            <person name="Xia L."/>
            <person name="Li J."/>
            <person name="Zhao F."/>
            <person name="Cao W."/>
        </authorList>
    </citation>
    <scope>NUCLEOTIDE SEQUENCE</scope>
    <source>
        <strain evidence="1">Rsan-2018</strain>
        <tissue evidence="1">Larvae</tissue>
    </source>
</reference>